<keyword evidence="1" id="KW-0238">DNA-binding</keyword>
<dbReference type="Gene3D" id="1.10.1660.10">
    <property type="match status" value="1"/>
</dbReference>
<evidence type="ECO:0000313" key="3">
    <source>
        <dbReference type="EMBL" id="MBO2441206.1"/>
    </source>
</evidence>
<dbReference type="InterPro" id="IPR000551">
    <property type="entry name" value="MerR-type_HTH_dom"/>
</dbReference>
<dbReference type="SUPFAM" id="SSF46955">
    <property type="entry name" value="Putative DNA-binding domain"/>
    <property type="match status" value="1"/>
</dbReference>
<comment type="caution">
    <text evidence="3">The sequence shown here is derived from an EMBL/GenBank/DDBJ whole genome shotgun (WGS) entry which is preliminary data.</text>
</comment>
<protein>
    <submittedName>
        <fullName evidence="3">MerR family transcriptional regulator</fullName>
    </submittedName>
</protein>
<proteinExistence type="predicted"/>
<accession>A0ABS3R4N0</accession>
<keyword evidence="4" id="KW-1185">Reference proteome</keyword>
<sequence length="307" mass="32524">MSVTGATGPGSLGIGDLAALTGVPVRTIRFYCDEGILEPARSAGGHRRFDAAAADRLRLVRRLRGLGLGLPAIGDVLAGERSLGEAVAAERAALEAEMSALAWRRAALGAVEAAPAGERAARLDLLAAAEDGRAARAALVEFWLRRIMAPLPDERVEAFLERVVPPPPADPSPAQVVAYAEMVVLTGDRSLNRRLLEQARSNVRAVGDEESLLAGMSEAMELAAPLVLAGAAPGPGAALDRFVDAHAAGRGARDTPEFRRGILCDSEVERDARVARYWDLFHLVTGEPVTLGALHFWLLEALERSVP</sequence>
<dbReference type="CDD" id="cd00592">
    <property type="entry name" value="HTH_MerR-like"/>
    <property type="match status" value="1"/>
</dbReference>
<name>A0ABS3R4N0_9ACTN</name>
<feature type="domain" description="HTH merR-type" evidence="2">
    <location>
        <begin position="11"/>
        <end position="79"/>
    </location>
</feature>
<dbReference type="Pfam" id="PF13411">
    <property type="entry name" value="MerR_1"/>
    <property type="match status" value="1"/>
</dbReference>
<dbReference type="RefSeq" id="WP_208269576.1">
    <property type="nucleotide sequence ID" value="NZ_BAAAGM010000047.1"/>
</dbReference>
<dbReference type="PANTHER" id="PTHR30204">
    <property type="entry name" value="REDOX-CYCLING DRUG-SENSING TRANSCRIPTIONAL ACTIVATOR SOXR"/>
    <property type="match status" value="1"/>
</dbReference>
<evidence type="ECO:0000256" key="1">
    <source>
        <dbReference type="ARBA" id="ARBA00023125"/>
    </source>
</evidence>
<dbReference type="PRINTS" id="PR00040">
    <property type="entry name" value="HTHMERR"/>
</dbReference>
<reference evidence="3 4" key="1">
    <citation type="submission" date="2021-03" db="EMBL/GenBank/DDBJ databases">
        <authorList>
            <person name="Kanchanasin P."/>
            <person name="Saeng-In P."/>
            <person name="Phongsopitanun W."/>
            <person name="Yuki M."/>
            <person name="Kudo T."/>
            <person name="Ohkuma M."/>
            <person name="Tanasupawat S."/>
        </authorList>
    </citation>
    <scope>NUCLEOTIDE SEQUENCE [LARGE SCALE GENOMIC DNA]</scope>
    <source>
        <strain evidence="3 4">L46</strain>
    </source>
</reference>
<dbReference type="InterPro" id="IPR009061">
    <property type="entry name" value="DNA-bd_dom_put_sf"/>
</dbReference>
<evidence type="ECO:0000313" key="4">
    <source>
        <dbReference type="Proteomes" id="UP000666915"/>
    </source>
</evidence>
<organism evidence="3 4">
    <name type="scientific">Actinomadura nitritigenes</name>
    <dbReference type="NCBI Taxonomy" id="134602"/>
    <lineage>
        <taxon>Bacteria</taxon>
        <taxon>Bacillati</taxon>
        <taxon>Actinomycetota</taxon>
        <taxon>Actinomycetes</taxon>
        <taxon>Streptosporangiales</taxon>
        <taxon>Thermomonosporaceae</taxon>
        <taxon>Actinomadura</taxon>
    </lineage>
</organism>
<evidence type="ECO:0000259" key="2">
    <source>
        <dbReference type="PROSITE" id="PS50937"/>
    </source>
</evidence>
<dbReference type="PANTHER" id="PTHR30204:SF93">
    <property type="entry name" value="HTH MERR-TYPE DOMAIN-CONTAINING PROTEIN"/>
    <property type="match status" value="1"/>
</dbReference>
<dbReference type="EMBL" id="JAGEOK010000018">
    <property type="protein sequence ID" value="MBO2441206.1"/>
    <property type="molecule type" value="Genomic_DNA"/>
</dbReference>
<gene>
    <name evidence="3" type="ORF">J4557_27145</name>
</gene>
<dbReference type="Proteomes" id="UP000666915">
    <property type="component" value="Unassembled WGS sequence"/>
</dbReference>
<dbReference type="SMART" id="SM00422">
    <property type="entry name" value="HTH_MERR"/>
    <property type="match status" value="1"/>
</dbReference>
<dbReference type="InterPro" id="IPR047057">
    <property type="entry name" value="MerR_fam"/>
</dbReference>
<dbReference type="PROSITE" id="PS50937">
    <property type="entry name" value="HTH_MERR_2"/>
    <property type="match status" value="1"/>
</dbReference>